<protein>
    <submittedName>
        <fullName evidence="1">Uncharacterized protein</fullName>
    </submittedName>
</protein>
<gene>
    <name evidence="1" type="ORF">LCGC14_3063520</name>
</gene>
<accession>A0A0F8WIQ3</accession>
<comment type="caution">
    <text evidence="1">The sequence shown here is derived from an EMBL/GenBank/DDBJ whole genome shotgun (WGS) entry which is preliminary data.</text>
</comment>
<organism evidence="1">
    <name type="scientific">marine sediment metagenome</name>
    <dbReference type="NCBI Taxonomy" id="412755"/>
    <lineage>
        <taxon>unclassified sequences</taxon>
        <taxon>metagenomes</taxon>
        <taxon>ecological metagenomes</taxon>
    </lineage>
</organism>
<reference evidence="1" key="1">
    <citation type="journal article" date="2015" name="Nature">
        <title>Complex archaea that bridge the gap between prokaryotes and eukaryotes.</title>
        <authorList>
            <person name="Spang A."/>
            <person name="Saw J.H."/>
            <person name="Jorgensen S.L."/>
            <person name="Zaremba-Niedzwiedzka K."/>
            <person name="Martijn J."/>
            <person name="Lind A.E."/>
            <person name="van Eijk R."/>
            <person name="Schleper C."/>
            <person name="Guy L."/>
            <person name="Ettema T.J."/>
        </authorList>
    </citation>
    <scope>NUCLEOTIDE SEQUENCE</scope>
</reference>
<dbReference type="AlphaFoldDB" id="A0A0F8WIQ3"/>
<proteinExistence type="predicted"/>
<dbReference type="EMBL" id="LAZR01064941">
    <property type="protein sequence ID" value="KKK56538.1"/>
    <property type="molecule type" value="Genomic_DNA"/>
</dbReference>
<name>A0A0F8WIQ3_9ZZZZ</name>
<sequence>MRVFRNHDQNRNKYPTVFEEGDWYLIEDRIGGTHEIITAKHSCKKEDLITSNTWGWMASDNVVRGYCSLCGDICPDSIKTLWYLYNADAIEFYWQKWRDK</sequence>
<evidence type="ECO:0000313" key="1">
    <source>
        <dbReference type="EMBL" id="KKK56538.1"/>
    </source>
</evidence>